<protein>
    <submittedName>
        <fullName evidence="1">Uncharacterized protein</fullName>
    </submittedName>
</protein>
<gene>
    <name evidence="1" type="ORF">CYNAS_LOCUS6081</name>
</gene>
<comment type="caution">
    <text evidence="1">The sequence shown here is derived from an EMBL/GenBank/DDBJ whole genome shotgun (WGS) entry which is preliminary data.</text>
</comment>
<accession>A0AA36GL59</accession>
<reference evidence="1" key="1">
    <citation type="submission" date="2023-07" db="EMBL/GenBank/DDBJ databases">
        <authorList>
            <consortium name="CYATHOMIX"/>
        </authorList>
    </citation>
    <scope>NUCLEOTIDE SEQUENCE</scope>
    <source>
        <strain evidence="1">N/A</strain>
    </source>
</reference>
<proteinExistence type="predicted"/>
<dbReference type="AlphaFoldDB" id="A0AA36GL59"/>
<sequence>MQVKITSKGYDALSCHEAIQWISDGGEREETPFKSGRGHLRSSLPHLSKIGARQYGLLAEEQMRRRGEDIRYAQELSRLAKEKRDENEYQETKILMFNCIANGVLNMNKIATVICSLKGRNALNRKAYDEFVHSEQAMTAIPRFDDLNVRDDKNDIWYNILADRLQCEIDRARIHQNAMKMQARSYYRLQEVKFTGDTTIKKSDENFEGREQG</sequence>
<keyword evidence="2" id="KW-1185">Reference proteome</keyword>
<evidence type="ECO:0000313" key="2">
    <source>
        <dbReference type="Proteomes" id="UP001176961"/>
    </source>
</evidence>
<dbReference type="Proteomes" id="UP001176961">
    <property type="component" value="Unassembled WGS sequence"/>
</dbReference>
<evidence type="ECO:0000313" key="1">
    <source>
        <dbReference type="EMBL" id="CAJ0594098.1"/>
    </source>
</evidence>
<dbReference type="EMBL" id="CATQJL010000112">
    <property type="protein sequence ID" value="CAJ0594098.1"/>
    <property type="molecule type" value="Genomic_DNA"/>
</dbReference>
<organism evidence="1 2">
    <name type="scientific">Cylicocyclus nassatus</name>
    <name type="common">Nematode worm</name>
    <dbReference type="NCBI Taxonomy" id="53992"/>
    <lineage>
        <taxon>Eukaryota</taxon>
        <taxon>Metazoa</taxon>
        <taxon>Ecdysozoa</taxon>
        <taxon>Nematoda</taxon>
        <taxon>Chromadorea</taxon>
        <taxon>Rhabditida</taxon>
        <taxon>Rhabditina</taxon>
        <taxon>Rhabditomorpha</taxon>
        <taxon>Strongyloidea</taxon>
        <taxon>Strongylidae</taxon>
        <taxon>Cylicocyclus</taxon>
    </lineage>
</organism>
<name>A0AA36GL59_CYLNA</name>